<feature type="transmembrane region" description="Helical" evidence="1">
    <location>
        <begin position="46"/>
        <end position="67"/>
    </location>
</feature>
<protein>
    <submittedName>
        <fullName evidence="2">Uncharacterized protein</fullName>
    </submittedName>
</protein>
<feature type="transmembrane region" description="Helical" evidence="1">
    <location>
        <begin position="9"/>
        <end position="34"/>
    </location>
</feature>
<name>A0A243AJL8_BACTU</name>
<keyword evidence="1" id="KW-0812">Transmembrane</keyword>
<organism evidence="2 3">
    <name type="scientific">Bacillus thuringiensis serovar navarrensis</name>
    <dbReference type="NCBI Taxonomy" id="339658"/>
    <lineage>
        <taxon>Bacteria</taxon>
        <taxon>Bacillati</taxon>
        <taxon>Bacillota</taxon>
        <taxon>Bacilli</taxon>
        <taxon>Bacillales</taxon>
        <taxon>Bacillaceae</taxon>
        <taxon>Bacillus</taxon>
        <taxon>Bacillus cereus group</taxon>
    </lineage>
</organism>
<keyword evidence="1" id="KW-1133">Transmembrane helix</keyword>
<evidence type="ECO:0000313" key="3">
    <source>
        <dbReference type="Proteomes" id="UP000194860"/>
    </source>
</evidence>
<gene>
    <name evidence="2" type="ORF">BK732_07445</name>
</gene>
<proteinExistence type="predicted"/>
<dbReference type="RefSeq" id="WP_088031386.1">
    <property type="nucleotide sequence ID" value="NZ_NFDG01000054.1"/>
</dbReference>
<keyword evidence="1" id="KW-0472">Membrane</keyword>
<feature type="transmembrane region" description="Helical" evidence="1">
    <location>
        <begin position="79"/>
        <end position="98"/>
    </location>
</feature>
<comment type="caution">
    <text evidence="2">The sequence shown here is derived from an EMBL/GenBank/DDBJ whole genome shotgun (WGS) entry which is preliminary data.</text>
</comment>
<dbReference type="AlphaFoldDB" id="A0A243AJL8"/>
<accession>A0A243AJL8</accession>
<reference evidence="2 3" key="1">
    <citation type="submission" date="2016-10" db="EMBL/GenBank/DDBJ databases">
        <title>Comparative genomics of Bacillus thuringiensis reveals a path to pathogens against multiple invertebrate hosts.</title>
        <authorList>
            <person name="Zheng J."/>
            <person name="Gao Q."/>
            <person name="Liu H."/>
            <person name="Peng D."/>
            <person name="Ruan L."/>
            <person name="Sun M."/>
        </authorList>
    </citation>
    <scope>NUCLEOTIDE SEQUENCE [LARGE SCALE GENOMIC DNA]</scope>
    <source>
        <strain evidence="2">BGSC 4BM1</strain>
    </source>
</reference>
<evidence type="ECO:0000313" key="2">
    <source>
        <dbReference type="EMBL" id="OTY24676.1"/>
    </source>
</evidence>
<evidence type="ECO:0000256" key="1">
    <source>
        <dbReference type="SAM" id="Phobius"/>
    </source>
</evidence>
<dbReference type="Proteomes" id="UP000194860">
    <property type="component" value="Unassembled WGS sequence"/>
</dbReference>
<dbReference type="EMBL" id="NFDG01000054">
    <property type="protein sequence ID" value="OTY24676.1"/>
    <property type="molecule type" value="Genomic_DNA"/>
</dbReference>
<sequence length="99" mass="11518">MEGKFVAKYILYFFSYLLVYIVALPILFILVMATDDPTVSHDWVNVTGYIFSVVVTILGAWISNVIFNGSFNLKKNTKYSWFIFISHLILIPVTWRLFL</sequence>